<dbReference type="PROSITE" id="PS00216">
    <property type="entry name" value="SUGAR_TRANSPORT_1"/>
    <property type="match status" value="1"/>
</dbReference>
<feature type="transmembrane region" description="Helical" evidence="9">
    <location>
        <begin position="395"/>
        <end position="415"/>
    </location>
</feature>
<keyword evidence="5 9" id="KW-0812">Transmembrane</keyword>
<dbReference type="GO" id="GO:0005886">
    <property type="term" value="C:plasma membrane"/>
    <property type="evidence" value="ECO:0007669"/>
    <property type="project" value="UniProtKB-SubCell"/>
</dbReference>
<proteinExistence type="predicted"/>
<sequence>MQNNSEKSAPKGHTRTQWAVAILVNSTVLTYGLQCGWVSPMTKILQSEESPVGRPLTDSELSLIAGIPSLAAVVGILILLYVVETYGRKRAVIIMAFLQLICWIIKLCPSNPISLLVSRIFCGLGAGGCFHVVPMYVKEISQDNIRGTLGSISALFQSLGILSMYAIGGYLGYYTVLYFVTAIAVCIFVMLFQVPESPSFLVNQGKLKESTAAIAYLRGLQIDNKEVQNEMDSIKREDDYYKSIPHITFFGIFKYKAWRRGFLIMFVLVILHGLNGVFSIISYASTVLKNSKMEISPELQSLAIPISLTLGTATTMTIVDRLGRKVLLGITFAVSSLALASLATNQLLSGYDWATPSWLPIVAILVTVYSYGGGVSPLPFIIMTEMFNFRIRAKLMGILSATAWSMTFVQLVSFTAVTNTLGVETSFYIFCGINFIGVILVLFVLPETAGKTVDQIETKLRNDKHDRNSDI</sequence>
<feature type="transmembrane region" description="Helical" evidence="9">
    <location>
        <begin position="20"/>
        <end position="41"/>
    </location>
</feature>
<evidence type="ECO:0000256" key="4">
    <source>
        <dbReference type="ARBA" id="ARBA00022597"/>
    </source>
</evidence>
<protein>
    <recommendedName>
        <fullName evidence="10">Major facilitator superfamily (MFS) profile domain-containing protein</fullName>
    </recommendedName>
</protein>
<gene>
    <name evidence="11" type="ORF">APLA_LOCUS1280</name>
</gene>
<feature type="transmembrane region" description="Helical" evidence="9">
    <location>
        <begin position="357"/>
        <end position="383"/>
    </location>
</feature>
<keyword evidence="3" id="KW-1003">Cell membrane</keyword>
<evidence type="ECO:0000256" key="7">
    <source>
        <dbReference type="ARBA" id="ARBA00023136"/>
    </source>
</evidence>
<feature type="transmembrane region" description="Helical" evidence="9">
    <location>
        <begin position="113"/>
        <end position="137"/>
    </location>
</feature>
<feature type="transmembrane region" description="Helical" evidence="9">
    <location>
        <begin position="326"/>
        <end position="345"/>
    </location>
</feature>
<keyword evidence="8" id="KW-0325">Glycoprotein</keyword>
<dbReference type="PRINTS" id="PR00171">
    <property type="entry name" value="SUGRTRNSPORT"/>
</dbReference>
<evidence type="ECO:0000256" key="3">
    <source>
        <dbReference type="ARBA" id="ARBA00022475"/>
    </source>
</evidence>
<reference evidence="11 12" key="1">
    <citation type="submission" date="2020-04" db="EMBL/GenBank/DDBJ databases">
        <authorList>
            <person name="Wallbank WR R."/>
            <person name="Pardo Diaz C."/>
            <person name="Kozak K."/>
            <person name="Martin S."/>
            <person name="Jiggins C."/>
            <person name="Moest M."/>
            <person name="Warren A I."/>
            <person name="Byers J.R.P. K."/>
            <person name="Montejo-Kovacevich G."/>
            <person name="Yen C E."/>
        </authorList>
    </citation>
    <scope>NUCLEOTIDE SEQUENCE [LARGE SCALE GENOMIC DNA]</scope>
</reference>
<evidence type="ECO:0000256" key="2">
    <source>
        <dbReference type="ARBA" id="ARBA00022448"/>
    </source>
</evidence>
<evidence type="ECO:0000256" key="8">
    <source>
        <dbReference type="ARBA" id="ARBA00023180"/>
    </source>
</evidence>
<evidence type="ECO:0000259" key="10">
    <source>
        <dbReference type="PROSITE" id="PS50850"/>
    </source>
</evidence>
<comment type="caution">
    <text evidence="11">The sequence shown here is derived from an EMBL/GenBank/DDBJ whole genome shotgun (WGS) entry which is preliminary data.</text>
</comment>
<comment type="subcellular location">
    <subcellularLocation>
        <location evidence="1">Cell membrane</location>
        <topology evidence="1">Multi-pass membrane protein</topology>
    </subcellularLocation>
</comment>
<evidence type="ECO:0000313" key="11">
    <source>
        <dbReference type="EMBL" id="CAB3222727.1"/>
    </source>
</evidence>
<dbReference type="Pfam" id="PF00083">
    <property type="entry name" value="Sugar_tr"/>
    <property type="match status" value="1"/>
</dbReference>
<keyword evidence="4" id="KW-0762">Sugar transport</keyword>
<dbReference type="OrthoDB" id="1844at2759"/>
<evidence type="ECO:0000256" key="1">
    <source>
        <dbReference type="ARBA" id="ARBA00004651"/>
    </source>
</evidence>
<evidence type="ECO:0000256" key="6">
    <source>
        <dbReference type="ARBA" id="ARBA00022989"/>
    </source>
</evidence>
<dbReference type="InterPro" id="IPR050549">
    <property type="entry name" value="MFS_Trehalose_Transporter"/>
</dbReference>
<accession>A0A8S0YU28</accession>
<dbReference type="Gene3D" id="1.20.1250.20">
    <property type="entry name" value="MFS general substrate transporter like domains"/>
    <property type="match status" value="1"/>
</dbReference>
<dbReference type="GO" id="GO:0022857">
    <property type="term" value="F:transmembrane transporter activity"/>
    <property type="evidence" value="ECO:0007669"/>
    <property type="project" value="InterPro"/>
</dbReference>
<dbReference type="Proteomes" id="UP000494256">
    <property type="component" value="Unassembled WGS sequence"/>
</dbReference>
<dbReference type="AlphaFoldDB" id="A0A8S0YU28"/>
<dbReference type="PANTHER" id="PTHR48021:SF33">
    <property type="entry name" value="AT22075P-RELATED"/>
    <property type="match status" value="1"/>
</dbReference>
<dbReference type="InterPro" id="IPR005828">
    <property type="entry name" value="MFS_sugar_transport-like"/>
</dbReference>
<organism evidence="11 12">
    <name type="scientific">Arctia plantaginis</name>
    <name type="common">Wood tiger moth</name>
    <name type="synonym">Phalaena plantaginis</name>
    <dbReference type="NCBI Taxonomy" id="874455"/>
    <lineage>
        <taxon>Eukaryota</taxon>
        <taxon>Metazoa</taxon>
        <taxon>Ecdysozoa</taxon>
        <taxon>Arthropoda</taxon>
        <taxon>Hexapoda</taxon>
        <taxon>Insecta</taxon>
        <taxon>Pterygota</taxon>
        <taxon>Neoptera</taxon>
        <taxon>Endopterygota</taxon>
        <taxon>Lepidoptera</taxon>
        <taxon>Glossata</taxon>
        <taxon>Ditrysia</taxon>
        <taxon>Noctuoidea</taxon>
        <taxon>Erebidae</taxon>
        <taxon>Arctiinae</taxon>
        <taxon>Arctia</taxon>
    </lineage>
</organism>
<evidence type="ECO:0000256" key="5">
    <source>
        <dbReference type="ARBA" id="ARBA00022692"/>
    </source>
</evidence>
<dbReference type="PROSITE" id="PS00217">
    <property type="entry name" value="SUGAR_TRANSPORT_2"/>
    <property type="match status" value="1"/>
</dbReference>
<dbReference type="PROSITE" id="PS50850">
    <property type="entry name" value="MFS"/>
    <property type="match status" value="1"/>
</dbReference>
<dbReference type="FunFam" id="1.20.1250.20:FF:000218">
    <property type="entry name" value="facilitated trehalose transporter Tret1"/>
    <property type="match status" value="1"/>
</dbReference>
<feature type="transmembrane region" description="Helical" evidence="9">
    <location>
        <begin position="427"/>
        <end position="445"/>
    </location>
</feature>
<keyword evidence="7 9" id="KW-0472">Membrane</keyword>
<feature type="transmembrane region" description="Helical" evidence="9">
    <location>
        <begin position="262"/>
        <end position="282"/>
    </location>
</feature>
<keyword evidence="6 9" id="KW-1133">Transmembrane helix</keyword>
<evidence type="ECO:0000313" key="12">
    <source>
        <dbReference type="Proteomes" id="UP000494256"/>
    </source>
</evidence>
<dbReference type="SUPFAM" id="SSF103473">
    <property type="entry name" value="MFS general substrate transporter"/>
    <property type="match status" value="1"/>
</dbReference>
<dbReference type="InterPro" id="IPR036259">
    <property type="entry name" value="MFS_trans_sf"/>
</dbReference>
<dbReference type="InterPro" id="IPR020846">
    <property type="entry name" value="MFS_dom"/>
</dbReference>
<dbReference type="InterPro" id="IPR005829">
    <property type="entry name" value="Sugar_transporter_CS"/>
</dbReference>
<feature type="transmembrane region" description="Helical" evidence="9">
    <location>
        <begin position="149"/>
        <end position="167"/>
    </location>
</feature>
<dbReference type="EMBL" id="CADEBD010000058">
    <property type="protein sequence ID" value="CAB3222727.1"/>
    <property type="molecule type" value="Genomic_DNA"/>
</dbReference>
<keyword evidence="2" id="KW-0813">Transport</keyword>
<evidence type="ECO:0000256" key="9">
    <source>
        <dbReference type="SAM" id="Phobius"/>
    </source>
</evidence>
<feature type="transmembrane region" description="Helical" evidence="9">
    <location>
        <begin position="61"/>
        <end position="83"/>
    </location>
</feature>
<dbReference type="InterPro" id="IPR003663">
    <property type="entry name" value="Sugar/inositol_transpt"/>
</dbReference>
<name>A0A8S0YU28_ARCPL</name>
<feature type="transmembrane region" description="Helical" evidence="9">
    <location>
        <begin position="173"/>
        <end position="192"/>
    </location>
</feature>
<feature type="domain" description="Major facilitator superfamily (MFS) profile" evidence="10">
    <location>
        <begin position="20"/>
        <end position="449"/>
    </location>
</feature>
<dbReference type="PANTHER" id="PTHR48021">
    <property type="match status" value="1"/>
</dbReference>